<name>A8FVE2_SHESH</name>
<accession>A8FVE2</accession>
<evidence type="ECO:0000313" key="2">
    <source>
        <dbReference type="EMBL" id="ABV36815.1"/>
    </source>
</evidence>
<keyword evidence="1" id="KW-0175">Coiled coil</keyword>
<proteinExistence type="predicted"/>
<feature type="coiled-coil region" evidence="1">
    <location>
        <begin position="99"/>
        <end position="126"/>
    </location>
</feature>
<dbReference type="Proteomes" id="UP000002015">
    <property type="component" value="Chromosome"/>
</dbReference>
<dbReference type="KEGG" id="sse:Ssed_2206"/>
<dbReference type="eggNOG" id="ENOG5032B48">
    <property type="taxonomic scope" value="Bacteria"/>
</dbReference>
<dbReference type="AlphaFoldDB" id="A8FVE2"/>
<gene>
    <name evidence="2" type="ordered locus">Ssed_2206</name>
</gene>
<reference evidence="2 3" key="1">
    <citation type="submission" date="2007-08" db="EMBL/GenBank/DDBJ databases">
        <title>Complete sequence of Shewanella sediminis HAW-EB3.</title>
        <authorList>
            <consortium name="US DOE Joint Genome Institute"/>
            <person name="Copeland A."/>
            <person name="Lucas S."/>
            <person name="Lapidus A."/>
            <person name="Barry K."/>
            <person name="Glavina del Rio T."/>
            <person name="Dalin E."/>
            <person name="Tice H."/>
            <person name="Pitluck S."/>
            <person name="Chertkov O."/>
            <person name="Brettin T."/>
            <person name="Bruce D."/>
            <person name="Detter J.C."/>
            <person name="Han C."/>
            <person name="Schmutz J."/>
            <person name="Larimer F."/>
            <person name="Land M."/>
            <person name="Hauser L."/>
            <person name="Kyrpides N."/>
            <person name="Kim E."/>
            <person name="Zhao J.-S."/>
            <person name="Richardson P."/>
        </authorList>
    </citation>
    <scope>NUCLEOTIDE SEQUENCE [LARGE SCALE GENOMIC DNA]</scope>
    <source>
        <strain evidence="2 3">HAW-EB3</strain>
    </source>
</reference>
<dbReference type="HOGENOM" id="CLU_1642570_0_0_6"/>
<evidence type="ECO:0000313" key="3">
    <source>
        <dbReference type="Proteomes" id="UP000002015"/>
    </source>
</evidence>
<organism evidence="2 3">
    <name type="scientific">Shewanella sediminis (strain HAW-EB3)</name>
    <dbReference type="NCBI Taxonomy" id="425104"/>
    <lineage>
        <taxon>Bacteria</taxon>
        <taxon>Pseudomonadati</taxon>
        <taxon>Pseudomonadota</taxon>
        <taxon>Gammaproteobacteria</taxon>
        <taxon>Alteromonadales</taxon>
        <taxon>Shewanellaceae</taxon>
        <taxon>Shewanella</taxon>
    </lineage>
</organism>
<protein>
    <submittedName>
        <fullName evidence="2">Uncharacterized protein</fullName>
    </submittedName>
</protein>
<dbReference type="RefSeq" id="WP_012142550.1">
    <property type="nucleotide sequence ID" value="NC_009831.1"/>
</dbReference>
<keyword evidence="3" id="KW-1185">Reference proteome</keyword>
<sequence>MLSRTRFWFLTNFGTKNGSIDSHKAAAYIGVSPRTVRQWWRVGCPPWIDKLAELASRTIPDTKDWDGFTFKDGRLITPYDKLTFAPSELMRIFYDRQFNRFDRVEKDQLKVQVNELRNEEEASAIRDEIDGMIQSLESLKRSPIVAPKMVYAKKVRDKRQR</sequence>
<dbReference type="EMBL" id="CP000821">
    <property type="protein sequence ID" value="ABV36815.1"/>
    <property type="molecule type" value="Genomic_DNA"/>
</dbReference>
<evidence type="ECO:0000256" key="1">
    <source>
        <dbReference type="SAM" id="Coils"/>
    </source>
</evidence>